<accession>A0A9E6XWQ3</accession>
<dbReference type="GO" id="GO:0008610">
    <property type="term" value="P:lipid biosynthetic process"/>
    <property type="evidence" value="ECO:0007669"/>
    <property type="project" value="InterPro"/>
</dbReference>
<evidence type="ECO:0000313" key="8">
    <source>
        <dbReference type="Proteomes" id="UP001162834"/>
    </source>
</evidence>
<evidence type="ECO:0000313" key="7">
    <source>
        <dbReference type="EMBL" id="UGS35882.1"/>
    </source>
</evidence>
<gene>
    <name evidence="7" type="primary">ufaA1</name>
    <name evidence="7" type="ORF">DSM104329_02279</name>
</gene>
<dbReference type="CDD" id="cd02440">
    <property type="entry name" value="AdoMet_MTases"/>
    <property type="match status" value="1"/>
</dbReference>
<dbReference type="EC" id="2.1.1.-" evidence="7"/>
<dbReference type="SUPFAM" id="SSF53335">
    <property type="entry name" value="S-adenosyl-L-methionine-dependent methyltransferases"/>
    <property type="match status" value="1"/>
</dbReference>
<dbReference type="Pfam" id="PF02353">
    <property type="entry name" value="CMAS"/>
    <property type="match status" value="1"/>
</dbReference>
<evidence type="ECO:0000256" key="1">
    <source>
        <dbReference type="ARBA" id="ARBA00010815"/>
    </source>
</evidence>
<keyword evidence="5" id="KW-0443">Lipid metabolism</keyword>
<dbReference type="KEGG" id="sbae:DSM104329_02279"/>
<organism evidence="7 8">
    <name type="scientific">Capillimicrobium parvum</name>
    <dbReference type="NCBI Taxonomy" id="2884022"/>
    <lineage>
        <taxon>Bacteria</taxon>
        <taxon>Bacillati</taxon>
        <taxon>Actinomycetota</taxon>
        <taxon>Thermoleophilia</taxon>
        <taxon>Solirubrobacterales</taxon>
        <taxon>Capillimicrobiaceae</taxon>
        <taxon>Capillimicrobium</taxon>
    </lineage>
</organism>
<name>A0A9E6XWQ3_9ACTN</name>
<keyword evidence="2 7" id="KW-0489">Methyltransferase</keyword>
<keyword evidence="8" id="KW-1185">Reference proteome</keyword>
<evidence type="ECO:0000256" key="2">
    <source>
        <dbReference type="ARBA" id="ARBA00022603"/>
    </source>
</evidence>
<sequence length="412" mass="46449">MKTRLARTAVLALLERIQVGKLTVVEGTRRVELGPGGAPAAIVEIHSPQAWPVLLRGSRGLAESYADGLWDTRDLAAVIRVAARNAVGLDEIRRRLTPVREPYLRARDLMRRNTPERSREDIAAHYDLGNDLFELMLDPTMMYSCAVWSERGMTLEQAQTAKLERLCAKLDLRPEHHVVEIGAGWGGFAVHAAGRYGCRVTTTTISAQQHAYAVARVREAGLEDRVTVLREDYRDLRGRYDRLVSIEMIEAVGWKDFGTFFRCCSDLLDPDGLMVLQAIVTDDRAYDVEKAGKTFIRTYIFPNGCLPSQEVIARCVARRTDMRTVHVEDLTPHYVETLRSWRSNVEAAVRRLGDLGYDERFRRLWRLYLAYCEAGFAERRIGLVQTVLAKPTWRGAIAPEPVPSPEQLAAAS</sequence>
<dbReference type="AlphaFoldDB" id="A0A9E6XWQ3"/>
<dbReference type="GO" id="GO:0008168">
    <property type="term" value="F:methyltransferase activity"/>
    <property type="evidence" value="ECO:0007669"/>
    <property type="project" value="UniProtKB-KW"/>
</dbReference>
<dbReference type="InterPro" id="IPR050723">
    <property type="entry name" value="CFA/CMAS"/>
</dbReference>
<dbReference type="PANTHER" id="PTHR43667">
    <property type="entry name" value="CYCLOPROPANE-FATTY-ACYL-PHOSPHOLIPID SYNTHASE"/>
    <property type="match status" value="1"/>
</dbReference>
<dbReference type="RefSeq" id="WP_259315562.1">
    <property type="nucleotide sequence ID" value="NZ_CP087164.1"/>
</dbReference>
<dbReference type="Gene3D" id="3.40.50.150">
    <property type="entry name" value="Vaccinia Virus protein VP39"/>
    <property type="match status" value="1"/>
</dbReference>
<dbReference type="InterPro" id="IPR003333">
    <property type="entry name" value="CMAS"/>
</dbReference>
<evidence type="ECO:0000256" key="5">
    <source>
        <dbReference type="ARBA" id="ARBA00023098"/>
    </source>
</evidence>
<feature type="active site" evidence="6">
    <location>
        <position position="372"/>
    </location>
</feature>
<protein>
    <submittedName>
        <fullName evidence="7">Tuberculostearic acid methyltransferase UfaA1</fullName>
        <ecNumber evidence="7">2.1.1.-</ecNumber>
    </submittedName>
</protein>
<dbReference type="InterPro" id="IPR029063">
    <property type="entry name" value="SAM-dependent_MTases_sf"/>
</dbReference>
<keyword evidence="3 7" id="KW-0808">Transferase</keyword>
<reference evidence="7" key="1">
    <citation type="journal article" date="2022" name="Int. J. Syst. Evol. Microbiol.">
        <title>Pseudomonas aegrilactucae sp. nov. and Pseudomonas morbosilactucae sp. nov., pathogens causing bacterial rot of lettuce in Japan.</title>
        <authorList>
            <person name="Sawada H."/>
            <person name="Fujikawa T."/>
            <person name="Satou M."/>
        </authorList>
    </citation>
    <scope>NUCLEOTIDE SEQUENCE</scope>
    <source>
        <strain evidence="7">0166_1</strain>
    </source>
</reference>
<comment type="similarity">
    <text evidence="1">Belongs to the CFA/CMAS family.</text>
</comment>
<dbReference type="EMBL" id="CP087164">
    <property type="protein sequence ID" value="UGS35882.1"/>
    <property type="molecule type" value="Genomic_DNA"/>
</dbReference>
<evidence type="ECO:0000256" key="6">
    <source>
        <dbReference type="PIRSR" id="PIRSR003085-1"/>
    </source>
</evidence>
<keyword evidence="4" id="KW-0949">S-adenosyl-L-methionine</keyword>
<evidence type="ECO:0000256" key="4">
    <source>
        <dbReference type="ARBA" id="ARBA00022691"/>
    </source>
</evidence>
<dbReference type="Proteomes" id="UP001162834">
    <property type="component" value="Chromosome"/>
</dbReference>
<dbReference type="GO" id="GO:0032259">
    <property type="term" value="P:methylation"/>
    <property type="evidence" value="ECO:0007669"/>
    <property type="project" value="UniProtKB-KW"/>
</dbReference>
<proteinExistence type="inferred from homology"/>
<evidence type="ECO:0000256" key="3">
    <source>
        <dbReference type="ARBA" id="ARBA00022679"/>
    </source>
</evidence>
<dbReference type="PANTHER" id="PTHR43667:SF2">
    <property type="entry name" value="FATTY ACID C-METHYL TRANSFERASE"/>
    <property type="match status" value="1"/>
</dbReference>
<dbReference type="PIRSF" id="PIRSF003085">
    <property type="entry name" value="CMAS"/>
    <property type="match status" value="1"/>
</dbReference>